<evidence type="ECO:0000313" key="3">
    <source>
        <dbReference type="Proteomes" id="UP000215914"/>
    </source>
</evidence>
<proteinExistence type="predicted"/>
<evidence type="ECO:0008006" key="4">
    <source>
        <dbReference type="Google" id="ProtNLM"/>
    </source>
</evidence>
<accession>A0A251TEV6</accession>
<evidence type="ECO:0000313" key="2">
    <source>
        <dbReference type="EMBL" id="OTG09707.1"/>
    </source>
</evidence>
<protein>
    <recommendedName>
        <fullName evidence="4">Gag-polypeptide of LTR copia-type</fullName>
    </recommendedName>
</protein>
<name>A0A251TEV6_HELAN</name>
<dbReference type="OMA" id="WSKIDAI"/>
<organism evidence="2 3">
    <name type="scientific">Helianthus annuus</name>
    <name type="common">Common sunflower</name>
    <dbReference type="NCBI Taxonomy" id="4232"/>
    <lineage>
        <taxon>Eukaryota</taxon>
        <taxon>Viridiplantae</taxon>
        <taxon>Streptophyta</taxon>
        <taxon>Embryophyta</taxon>
        <taxon>Tracheophyta</taxon>
        <taxon>Spermatophyta</taxon>
        <taxon>Magnoliopsida</taxon>
        <taxon>eudicotyledons</taxon>
        <taxon>Gunneridae</taxon>
        <taxon>Pentapetalae</taxon>
        <taxon>asterids</taxon>
        <taxon>campanulids</taxon>
        <taxon>Asterales</taxon>
        <taxon>Asteraceae</taxon>
        <taxon>Asteroideae</taxon>
        <taxon>Heliantheae alliance</taxon>
        <taxon>Heliantheae</taxon>
        <taxon>Helianthus</taxon>
    </lineage>
</organism>
<feature type="compositionally biased region" description="Polar residues" evidence="1">
    <location>
        <begin position="248"/>
        <end position="259"/>
    </location>
</feature>
<dbReference type="EMBL" id="CM007899">
    <property type="protein sequence ID" value="OTG09707.1"/>
    <property type="molecule type" value="Genomic_DNA"/>
</dbReference>
<dbReference type="PANTHER" id="PTHR47481">
    <property type="match status" value="1"/>
</dbReference>
<gene>
    <name evidence="2" type="ORF">HannXRQ_Chr10g0279441</name>
</gene>
<dbReference type="AlphaFoldDB" id="A0A251TEV6"/>
<evidence type="ECO:0000256" key="1">
    <source>
        <dbReference type="SAM" id="MobiDB-lite"/>
    </source>
</evidence>
<dbReference type="InParanoid" id="A0A251TEV6"/>
<dbReference type="Pfam" id="PF14223">
    <property type="entry name" value="Retrotran_gag_2"/>
    <property type="match status" value="1"/>
</dbReference>
<feature type="compositionally biased region" description="Pro residues" evidence="1">
    <location>
        <begin position="228"/>
        <end position="244"/>
    </location>
</feature>
<feature type="region of interest" description="Disordered" evidence="1">
    <location>
        <begin position="220"/>
        <end position="269"/>
    </location>
</feature>
<keyword evidence="3" id="KW-1185">Reference proteome</keyword>
<dbReference type="Proteomes" id="UP000215914">
    <property type="component" value="Chromosome 10"/>
</dbReference>
<reference evidence="3" key="1">
    <citation type="journal article" date="2017" name="Nature">
        <title>The sunflower genome provides insights into oil metabolism, flowering and Asterid evolution.</title>
        <authorList>
            <person name="Badouin H."/>
            <person name="Gouzy J."/>
            <person name="Grassa C.J."/>
            <person name="Murat F."/>
            <person name="Staton S.E."/>
            <person name="Cottret L."/>
            <person name="Lelandais-Briere C."/>
            <person name="Owens G.L."/>
            <person name="Carrere S."/>
            <person name="Mayjonade B."/>
            <person name="Legrand L."/>
            <person name="Gill N."/>
            <person name="Kane N.C."/>
            <person name="Bowers J.E."/>
            <person name="Hubner S."/>
            <person name="Bellec A."/>
            <person name="Berard A."/>
            <person name="Berges H."/>
            <person name="Blanchet N."/>
            <person name="Boniface M.C."/>
            <person name="Brunel D."/>
            <person name="Catrice O."/>
            <person name="Chaidir N."/>
            <person name="Claudel C."/>
            <person name="Donnadieu C."/>
            <person name="Faraut T."/>
            <person name="Fievet G."/>
            <person name="Helmstetter N."/>
            <person name="King M."/>
            <person name="Knapp S.J."/>
            <person name="Lai Z."/>
            <person name="Le Paslier M.C."/>
            <person name="Lippi Y."/>
            <person name="Lorenzon L."/>
            <person name="Mandel J.R."/>
            <person name="Marage G."/>
            <person name="Marchand G."/>
            <person name="Marquand E."/>
            <person name="Bret-Mestries E."/>
            <person name="Morien E."/>
            <person name="Nambeesan S."/>
            <person name="Nguyen T."/>
            <person name="Pegot-Espagnet P."/>
            <person name="Pouilly N."/>
            <person name="Raftis F."/>
            <person name="Sallet E."/>
            <person name="Schiex T."/>
            <person name="Thomas J."/>
            <person name="Vandecasteele C."/>
            <person name="Vares D."/>
            <person name="Vear F."/>
            <person name="Vautrin S."/>
            <person name="Crespi M."/>
            <person name="Mangin B."/>
            <person name="Burke J.M."/>
            <person name="Salse J."/>
            <person name="Munos S."/>
            <person name="Vincourt P."/>
            <person name="Rieseberg L.H."/>
            <person name="Langlade N.B."/>
        </authorList>
    </citation>
    <scope>NUCLEOTIDE SEQUENCE [LARGE SCALE GENOMIC DNA]</scope>
    <source>
        <strain evidence="3">cv. SF193</strain>
    </source>
</reference>
<dbReference type="PANTHER" id="PTHR47481:SF40">
    <property type="entry name" value="RETROTRANSPOSON GAG DOMAIN-CONTAINING PROTEIN"/>
    <property type="match status" value="1"/>
</dbReference>
<sequence length="386" mass="43238">MADKQPSSADNPTKPLHPVYTVTNIQNKVRVLDGDKVTYSDWVKLFKLHALAYDVLSHIDGSAPPSSTDPTYESWSKIDAIVLQWILGTLSDTYVKRVIDNVGTAQQAWDRLHTVFLNNKNARAATLEHAFTTTTMASCSSLNDYFQRMKDLADQLNDVDHPVSESRLVLQMVTGLPQEYDTVASFITQAEKSWDDARDMIEREQRRQAARQSIHTALSITNAAPNQNTPPTPSPNPTPPPPYHPAQTYDTRNHTQSQNRGRGRGRSSYRAEVVVATNFILKLSQHTNTSRPKTHHPITLHHLPHILGGPLHHPVHIRPRLHGLPPGPVQPTTHTLNRLPTHPRTTLATASPIQPYPTPFLPHPSTKQIHQWTLSNQPNLAPLYPP</sequence>